<dbReference type="Gene3D" id="1.10.10.10">
    <property type="entry name" value="Winged helix-like DNA-binding domain superfamily/Winged helix DNA-binding domain"/>
    <property type="match status" value="1"/>
</dbReference>
<dbReference type="PRINTS" id="PR00034">
    <property type="entry name" value="HTHCRP"/>
</dbReference>
<dbReference type="OrthoDB" id="9127033at2"/>
<dbReference type="EMBL" id="QEWP01000005">
    <property type="protein sequence ID" value="PWD99896.1"/>
    <property type="molecule type" value="Genomic_DNA"/>
</dbReference>
<dbReference type="Pfam" id="PF00027">
    <property type="entry name" value="cNMP_binding"/>
    <property type="match status" value="1"/>
</dbReference>
<dbReference type="PANTHER" id="PTHR24567">
    <property type="entry name" value="CRP FAMILY TRANSCRIPTIONAL REGULATORY PROTEIN"/>
    <property type="match status" value="1"/>
</dbReference>
<dbReference type="Pfam" id="PF13545">
    <property type="entry name" value="HTH_Crp_2"/>
    <property type="match status" value="1"/>
</dbReference>
<evidence type="ECO:0000256" key="2">
    <source>
        <dbReference type="ARBA" id="ARBA00023125"/>
    </source>
</evidence>
<accession>A0A2U2BA38</accession>
<dbReference type="SUPFAM" id="SSF46785">
    <property type="entry name" value="Winged helix' DNA-binding domain"/>
    <property type="match status" value="1"/>
</dbReference>
<dbReference type="CDD" id="cd00038">
    <property type="entry name" value="CAP_ED"/>
    <property type="match status" value="1"/>
</dbReference>
<evidence type="ECO:0000256" key="1">
    <source>
        <dbReference type="ARBA" id="ARBA00023015"/>
    </source>
</evidence>
<dbReference type="InterPro" id="IPR000595">
    <property type="entry name" value="cNMP-bd_dom"/>
</dbReference>
<comment type="caution">
    <text evidence="6">The sequence shown here is derived from an EMBL/GenBank/DDBJ whole genome shotgun (WGS) entry which is preliminary data.</text>
</comment>
<evidence type="ECO:0008006" key="8">
    <source>
        <dbReference type="Google" id="ProtNLM"/>
    </source>
</evidence>
<protein>
    <recommendedName>
        <fullName evidence="8">Crp/Fnr family transcriptional regulator</fullName>
    </recommendedName>
</protein>
<proteinExistence type="predicted"/>
<dbReference type="InterPro" id="IPR012318">
    <property type="entry name" value="HTH_CRP"/>
</dbReference>
<evidence type="ECO:0000259" key="5">
    <source>
        <dbReference type="PROSITE" id="PS51063"/>
    </source>
</evidence>
<dbReference type="GO" id="GO:0005829">
    <property type="term" value="C:cytosol"/>
    <property type="evidence" value="ECO:0007669"/>
    <property type="project" value="TreeGrafter"/>
</dbReference>
<dbReference type="Proteomes" id="UP000244956">
    <property type="component" value="Unassembled WGS sequence"/>
</dbReference>
<dbReference type="InterPro" id="IPR050397">
    <property type="entry name" value="Env_Response_Regulators"/>
</dbReference>
<evidence type="ECO:0000313" key="7">
    <source>
        <dbReference type="Proteomes" id="UP000244956"/>
    </source>
</evidence>
<dbReference type="SMART" id="SM00419">
    <property type="entry name" value="HTH_CRP"/>
    <property type="match status" value="1"/>
</dbReference>
<dbReference type="AlphaFoldDB" id="A0A2U2BA38"/>
<dbReference type="InterPro" id="IPR036390">
    <property type="entry name" value="WH_DNA-bd_sf"/>
</dbReference>
<keyword evidence="2" id="KW-0238">DNA-binding</keyword>
<feature type="domain" description="Cyclic nucleotide-binding" evidence="4">
    <location>
        <begin position="1"/>
        <end position="121"/>
    </location>
</feature>
<dbReference type="PROSITE" id="PS51063">
    <property type="entry name" value="HTH_CRP_2"/>
    <property type="match status" value="1"/>
</dbReference>
<dbReference type="Gene3D" id="2.60.120.10">
    <property type="entry name" value="Jelly Rolls"/>
    <property type="match status" value="1"/>
</dbReference>
<organism evidence="6 7">
    <name type="scientific">Marinilabilia rubra</name>
    <dbReference type="NCBI Taxonomy" id="2162893"/>
    <lineage>
        <taxon>Bacteria</taxon>
        <taxon>Pseudomonadati</taxon>
        <taxon>Bacteroidota</taxon>
        <taxon>Bacteroidia</taxon>
        <taxon>Marinilabiliales</taxon>
        <taxon>Marinilabiliaceae</taxon>
        <taxon>Marinilabilia</taxon>
    </lineage>
</organism>
<keyword evidence="1" id="KW-0805">Transcription regulation</keyword>
<dbReference type="InterPro" id="IPR036388">
    <property type="entry name" value="WH-like_DNA-bd_sf"/>
</dbReference>
<sequence>MTELLTPEGKKIYDNAVYTLSYKKGEVIFKEDSPINQVKIVIKGLIKVCRNQTPSKPLIIQLQGEGEYLELSSVFNNRNHSVTAVAIENTVIHHIAIQTFFTLYHNNPSFNEEISRKIAHSNQYLLKQLIARSIKRLPGRVADAILYFYKLNKQSPSFTLPLSRPEMAQFVGTTKESLIRTLMEFKNDKIIDLEDRDLTINSLEILQTLSRLG</sequence>
<dbReference type="PROSITE" id="PS50042">
    <property type="entry name" value="CNMP_BINDING_3"/>
    <property type="match status" value="1"/>
</dbReference>
<keyword evidence="7" id="KW-1185">Reference proteome</keyword>
<dbReference type="GO" id="GO:0003700">
    <property type="term" value="F:DNA-binding transcription factor activity"/>
    <property type="evidence" value="ECO:0007669"/>
    <property type="project" value="TreeGrafter"/>
</dbReference>
<feature type="domain" description="HTH crp-type" evidence="5">
    <location>
        <begin position="135"/>
        <end position="204"/>
    </location>
</feature>
<dbReference type="PANTHER" id="PTHR24567:SF26">
    <property type="entry name" value="REGULATORY PROTEIN YEIL"/>
    <property type="match status" value="1"/>
</dbReference>
<dbReference type="InterPro" id="IPR018490">
    <property type="entry name" value="cNMP-bd_dom_sf"/>
</dbReference>
<name>A0A2U2BA38_9BACT</name>
<dbReference type="GO" id="GO:0003677">
    <property type="term" value="F:DNA binding"/>
    <property type="evidence" value="ECO:0007669"/>
    <property type="project" value="UniProtKB-KW"/>
</dbReference>
<evidence type="ECO:0000259" key="4">
    <source>
        <dbReference type="PROSITE" id="PS50042"/>
    </source>
</evidence>
<evidence type="ECO:0000313" key="6">
    <source>
        <dbReference type="EMBL" id="PWD99896.1"/>
    </source>
</evidence>
<dbReference type="RefSeq" id="WP_109263997.1">
    <property type="nucleotide sequence ID" value="NZ_QEWP01000005.1"/>
</dbReference>
<keyword evidence="3" id="KW-0804">Transcription</keyword>
<evidence type="ECO:0000256" key="3">
    <source>
        <dbReference type="ARBA" id="ARBA00023163"/>
    </source>
</evidence>
<reference evidence="6 7" key="1">
    <citation type="submission" date="2018-05" db="EMBL/GenBank/DDBJ databases">
        <title>Marinilabilia rubrum sp. nov., isolated from saltern sediment.</title>
        <authorList>
            <person name="Zhang R."/>
        </authorList>
    </citation>
    <scope>NUCLEOTIDE SEQUENCE [LARGE SCALE GENOMIC DNA]</scope>
    <source>
        <strain evidence="6 7">WTE16</strain>
    </source>
</reference>
<dbReference type="SUPFAM" id="SSF51206">
    <property type="entry name" value="cAMP-binding domain-like"/>
    <property type="match status" value="1"/>
</dbReference>
<gene>
    <name evidence="6" type="ORF">DDZ16_08380</name>
</gene>
<dbReference type="InterPro" id="IPR014710">
    <property type="entry name" value="RmlC-like_jellyroll"/>
</dbReference>